<sequence length="113" mass="13448">MQIKYQIWNDKYGLVNNLSTPNQFILIVSNSLIQSHHSFIICMVKVVLIDKQINYKLEQIYLYQKFLCPKTRAINLKPFRLPAQLRSIDIINSMTYNFLKDHLNQKCLVHTYD</sequence>
<organism evidence="1 2">
    <name type="scientific">Paramecium octaurelia</name>
    <dbReference type="NCBI Taxonomy" id="43137"/>
    <lineage>
        <taxon>Eukaryota</taxon>
        <taxon>Sar</taxon>
        <taxon>Alveolata</taxon>
        <taxon>Ciliophora</taxon>
        <taxon>Intramacronucleata</taxon>
        <taxon>Oligohymenophorea</taxon>
        <taxon>Peniculida</taxon>
        <taxon>Parameciidae</taxon>
        <taxon>Paramecium</taxon>
    </lineage>
</organism>
<evidence type="ECO:0000313" key="1">
    <source>
        <dbReference type="EMBL" id="CAD8156352.1"/>
    </source>
</evidence>
<comment type="caution">
    <text evidence="1">The sequence shown here is derived from an EMBL/GenBank/DDBJ whole genome shotgun (WGS) entry which is preliminary data.</text>
</comment>
<gene>
    <name evidence="1" type="ORF">POCTA_138.1.T0320060</name>
</gene>
<dbReference type="Proteomes" id="UP000683925">
    <property type="component" value="Unassembled WGS sequence"/>
</dbReference>
<dbReference type="EMBL" id="CAJJDP010000032">
    <property type="protein sequence ID" value="CAD8156352.1"/>
    <property type="molecule type" value="Genomic_DNA"/>
</dbReference>
<accession>A0A8S1TXQ5</accession>
<evidence type="ECO:0000313" key="2">
    <source>
        <dbReference type="Proteomes" id="UP000683925"/>
    </source>
</evidence>
<reference evidence="1" key="1">
    <citation type="submission" date="2021-01" db="EMBL/GenBank/DDBJ databases">
        <authorList>
            <consortium name="Genoscope - CEA"/>
            <person name="William W."/>
        </authorList>
    </citation>
    <scope>NUCLEOTIDE SEQUENCE</scope>
</reference>
<protein>
    <submittedName>
        <fullName evidence="1">Uncharacterized protein</fullName>
    </submittedName>
</protein>
<proteinExistence type="predicted"/>
<name>A0A8S1TXQ5_PAROT</name>
<dbReference type="AlphaFoldDB" id="A0A8S1TXQ5"/>
<keyword evidence="2" id="KW-1185">Reference proteome</keyword>